<feature type="domain" description="Transposase IS66 zinc-finger binding" evidence="4">
    <location>
        <begin position="118"/>
        <end position="161"/>
    </location>
</feature>
<evidence type="ECO:0000259" key="3">
    <source>
        <dbReference type="Pfam" id="PF03050"/>
    </source>
</evidence>
<dbReference type="Pfam" id="PF13005">
    <property type="entry name" value="zf-IS66"/>
    <property type="match status" value="1"/>
</dbReference>
<feature type="region of interest" description="Disordered" evidence="2">
    <location>
        <begin position="78"/>
        <end position="103"/>
    </location>
</feature>
<dbReference type="InterPro" id="IPR024463">
    <property type="entry name" value="Transposase_TnpC_homeodom"/>
</dbReference>
<evidence type="ECO:0000259" key="5">
    <source>
        <dbReference type="Pfam" id="PF13007"/>
    </source>
</evidence>
<evidence type="ECO:0000313" key="7">
    <source>
        <dbReference type="EMBL" id="AFT63973.1"/>
    </source>
</evidence>
<proteinExistence type="predicted"/>
<evidence type="ECO:0000256" key="2">
    <source>
        <dbReference type="SAM" id="MobiDB-lite"/>
    </source>
</evidence>
<feature type="domain" description="Transposase IS66 central" evidence="3">
    <location>
        <begin position="176"/>
        <end position="469"/>
    </location>
</feature>
<sequence>MINETAEQLPDDPEALKALLRQQSEQLENKQQRIRLLEEQILLLQNKRFGNSSEKADSSQINLFNEAETIVDDAIEETSPDTPSTETVTYTHRKPAGRKPLPQDLPRVRVEHDLPEEEKVCRCGCQMQAMGEVISEQLDIIPAKIQVLEHVRKKYACKACESCVKTAALPPQPIPKSNASPGLLAHIAAAKYQDALPLARQEKIFCRIGVALPRNTLANWMIRSGALIQPLLNLLEDKLREGPIIQCDETPLQVLKEPDKPSQSQSYMWVRRGGLPDQKVILFDYSPSRSGEVAGSLLSGFRGYLQTDDYAGYHAVGNEKSITHLGCWAHARRKFIEAKKIAGGKVKNKGKKHQPSKADIALNYIGHLYGIERKGQGLTPSERYCLRQKESLPLLEKIRSWLDKTLPKVLPKTALGKALGYLHKNWRKLTVYTEDGQLNIDNNTAENAIRPFVIGRKNWLFSDTPRGAKASAALYGLIETAKANDLEPYYYLRRVYTDLPSAQSVEDIEALLPWNL</sequence>
<reference evidence="7" key="1">
    <citation type="journal article" date="2013" name="Mar. Drugs">
        <title>Assessing the effectiveness of functional genetic screens for the identification of bioactive metabolites.</title>
        <authorList>
            <person name="Penesyan A."/>
            <person name="Ballestriero F."/>
            <person name="Daim M."/>
            <person name="Kjelleberg S."/>
            <person name="Thomas T."/>
            <person name="Egan S."/>
        </authorList>
    </citation>
    <scope>NUCLEOTIDE SEQUENCE</scope>
    <source>
        <strain evidence="7">D250</strain>
    </source>
</reference>
<feature type="compositionally biased region" description="Low complexity" evidence="2">
    <location>
        <begin position="80"/>
        <end position="89"/>
    </location>
</feature>
<dbReference type="Pfam" id="PF13817">
    <property type="entry name" value="DDE_Tnp_IS66_C"/>
    <property type="match status" value="1"/>
</dbReference>
<protein>
    <submittedName>
        <fullName evidence="7">ISPsy5 transposase</fullName>
    </submittedName>
</protein>
<dbReference type="EMBL" id="JX523949">
    <property type="protein sequence ID" value="AFT63973.1"/>
    <property type="molecule type" value="Genomic_DNA"/>
</dbReference>
<dbReference type="AlphaFoldDB" id="M4HX88"/>
<dbReference type="NCBIfam" id="NF033517">
    <property type="entry name" value="transpos_IS66"/>
    <property type="match status" value="1"/>
</dbReference>
<feature type="coiled-coil region" evidence="1">
    <location>
        <begin position="17"/>
        <end position="47"/>
    </location>
</feature>
<name>M4HX88_9GAMM</name>
<dbReference type="InterPro" id="IPR039552">
    <property type="entry name" value="IS66_C"/>
</dbReference>
<dbReference type="InterPro" id="IPR024474">
    <property type="entry name" value="Znf_dom_IS66"/>
</dbReference>
<dbReference type="Pfam" id="PF13007">
    <property type="entry name" value="LZ_Tnp_IS66"/>
    <property type="match status" value="1"/>
</dbReference>
<organism evidence="7">
    <name type="scientific">gamma proteobacterium D250</name>
    <dbReference type="NCBI Taxonomy" id="649546"/>
    <lineage>
        <taxon>Bacteria</taxon>
        <taxon>Pseudomonadati</taxon>
        <taxon>Pseudomonadota</taxon>
        <taxon>Gammaproteobacteria</taxon>
    </lineage>
</organism>
<dbReference type="Pfam" id="PF03050">
    <property type="entry name" value="DDE_Tnp_IS66"/>
    <property type="match status" value="1"/>
</dbReference>
<dbReference type="PANTHER" id="PTHR33678">
    <property type="entry name" value="BLL1576 PROTEIN"/>
    <property type="match status" value="1"/>
</dbReference>
<evidence type="ECO:0000259" key="4">
    <source>
        <dbReference type="Pfam" id="PF13005"/>
    </source>
</evidence>
<dbReference type="PANTHER" id="PTHR33678:SF1">
    <property type="entry name" value="BLL1576 PROTEIN"/>
    <property type="match status" value="1"/>
</dbReference>
<dbReference type="InterPro" id="IPR004291">
    <property type="entry name" value="Transposase_IS66_central"/>
</dbReference>
<accession>M4HX88</accession>
<evidence type="ECO:0000256" key="1">
    <source>
        <dbReference type="SAM" id="Coils"/>
    </source>
</evidence>
<feature type="domain" description="Transposase IS66 C-terminal" evidence="6">
    <location>
        <begin position="477"/>
        <end position="514"/>
    </location>
</feature>
<dbReference type="InterPro" id="IPR052344">
    <property type="entry name" value="Transposase-related"/>
</dbReference>
<evidence type="ECO:0000259" key="6">
    <source>
        <dbReference type="Pfam" id="PF13817"/>
    </source>
</evidence>
<feature type="domain" description="Transposase TnpC homeodomain" evidence="5">
    <location>
        <begin position="37"/>
        <end position="110"/>
    </location>
</feature>
<keyword evidence="1" id="KW-0175">Coiled coil</keyword>